<keyword evidence="1" id="KW-0808">Transferase</keyword>
<dbReference type="GO" id="GO:0008410">
    <property type="term" value="F:CoA-transferase activity"/>
    <property type="evidence" value="ECO:0007669"/>
    <property type="project" value="TreeGrafter"/>
</dbReference>
<dbReference type="AlphaFoldDB" id="A0A2S6NL55"/>
<comment type="caution">
    <text evidence="2">The sequence shown here is derived from an EMBL/GenBank/DDBJ whole genome shotgun (WGS) entry which is preliminary data.</text>
</comment>
<dbReference type="InterPro" id="IPR050483">
    <property type="entry name" value="CoA-transferase_III_domain"/>
</dbReference>
<proteinExistence type="predicted"/>
<dbReference type="Proteomes" id="UP000239724">
    <property type="component" value="Unassembled WGS sequence"/>
</dbReference>
<organism evidence="2 3">
    <name type="scientific">Rhodopila globiformis</name>
    <name type="common">Rhodopseudomonas globiformis</name>
    <dbReference type="NCBI Taxonomy" id="1071"/>
    <lineage>
        <taxon>Bacteria</taxon>
        <taxon>Pseudomonadati</taxon>
        <taxon>Pseudomonadota</taxon>
        <taxon>Alphaproteobacteria</taxon>
        <taxon>Acetobacterales</taxon>
        <taxon>Acetobacteraceae</taxon>
        <taxon>Rhodopila</taxon>
    </lineage>
</organism>
<protein>
    <recommendedName>
        <fullName evidence="4">CoA transferase</fullName>
    </recommendedName>
</protein>
<dbReference type="Gene3D" id="3.40.50.10540">
    <property type="entry name" value="Crotonobetainyl-coa:carnitine coa-transferase, domain 1"/>
    <property type="match status" value="1"/>
</dbReference>
<dbReference type="Gene3D" id="3.30.1540.10">
    <property type="entry name" value="formyl-coa transferase, domain 3"/>
    <property type="match status" value="1"/>
</dbReference>
<evidence type="ECO:0008006" key="4">
    <source>
        <dbReference type="Google" id="ProtNLM"/>
    </source>
</evidence>
<evidence type="ECO:0000256" key="1">
    <source>
        <dbReference type="ARBA" id="ARBA00022679"/>
    </source>
</evidence>
<dbReference type="InterPro" id="IPR003673">
    <property type="entry name" value="CoA-Trfase_fam_III"/>
</dbReference>
<name>A0A2S6NL55_RHOGL</name>
<dbReference type="InterPro" id="IPR023606">
    <property type="entry name" value="CoA-Trfase_III_dom_1_sf"/>
</dbReference>
<dbReference type="SUPFAM" id="SSF89796">
    <property type="entry name" value="CoA-transferase family III (CaiB/BaiF)"/>
    <property type="match status" value="1"/>
</dbReference>
<sequence>MGGRMDYDNAFAGLKVIDLSGGVAGPSCAMMLAQHGADVIKVETPHHGGDWSRILGRTYEDHSAFSLYGTLGKRSLAVDLKTPEGKAILWRLIKGADVFIEGFRPGTIQRYGFGYDAVSAREPGIIYYAISGFGQTGPLAARPAMDPVLQAFIGIVTENKGEHDGHPHRIAISLIDMFSGLLGFQAIATSLYVRREQAEKKGRYLELSLMQGGALLSVIRLMAHHLERGTTQRTSMPNGVFNTADGQVNVTMVRPRDWQPFCEAIDQMGLLHDPRFATHAARAENLDELYTVLRPVLATKTTAWLSERLTANGIMNGRVNSYEEFLQEEQVAATGIMSWLDQPGVPEPVPMPNIPGLPPFVSGTRRAHAPTLGEHTREVLAEHGYSAAEIDDLFARKVVGGR</sequence>
<dbReference type="EMBL" id="NHRY01000065">
    <property type="protein sequence ID" value="PPQ35911.1"/>
    <property type="molecule type" value="Genomic_DNA"/>
</dbReference>
<evidence type="ECO:0000313" key="2">
    <source>
        <dbReference type="EMBL" id="PPQ35911.1"/>
    </source>
</evidence>
<dbReference type="InterPro" id="IPR044855">
    <property type="entry name" value="CoA-Trfase_III_dom3_sf"/>
</dbReference>
<dbReference type="PANTHER" id="PTHR48207:SF4">
    <property type="entry name" value="BLL6097 PROTEIN"/>
    <property type="match status" value="1"/>
</dbReference>
<dbReference type="Pfam" id="PF02515">
    <property type="entry name" value="CoA_transf_3"/>
    <property type="match status" value="1"/>
</dbReference>
<dbReference type="PANTHER" id="PTHR48207">
    <property type="entry name" value="SUCCINATE--HYDROXYMETHYLGLUTARATE COA-TRANSFERASE"/>
    <property type="match status" value="1"/>
</dbReference>
<keyword evidence="3" id="KW-1185">Reference proteome</keyword>
<accession>A0A2S6NL55</accession>
<reference evidence="2 3" key="1">
    <citation type="journal article" date="2018" name="Arch. Microbiol.">
        <title>New insights into the metabolic potential of the phototrophic purple bacterium Rhodopila globiformis DSM 161(T) from its draft genome sequence and evidence for a vanadium-dependent nitrogenase.</title>
        <authorList>
            <person name="Imhoff J.F."/>
            <person name="Rahn T."/>
            <person name="Kunzel S."/>
            <person name="Neulinger S.C."/>
        </authorList>
    </citation>
    <scope>NUCLEOTIDE SEQUENCE [LARGE SCALE GENOMIC DNA]</scope>
    <source>
        <strain evidence="2 3">DSM 161</strain>
    </source>
</reference>
<evidence type="ECO:0000313" key="3">
    <source>
        <dbReference type="Proteomes" id="UP000239724"/>
    </source>
</evidence>
<gene>
    <name evidence="2" type="ORF">CCS01_06305</name>
</gene>